<feature type="domain" description="WH1" evidence="2">
    <location>
        <begin position="20"/>
        <end position="211"/>
    </location>
</feature>
<feature type="compositionally biased region" description="Basic and acidic residues" evidence="1">
    <location>
        <begin position="72"/>
        <end position="98"/>
    </location>
</feature>
<evidence type="ECO:0000313" key="3">
    <source>
        <dbReference type="EMBL" id="ESN99936.1"/>
    </source>
</evidence>
<dbReference type="GO" id="GO:0070373">
    <property type="term" value="P:negative regulation of ERK1 and ERK2 cascade"/>
    <property type="evidence" value="ECO:0000318"/>
    <property type="project" value="GO_Central"/>
</dbReference>
<dbReference type="EMBL" id="KB097026">
    <property type="protein sequence ID" value="ESN99936.1"/>
    <property type="molecule type" value="Genomic_DNA"/>
</dbReference>
<dbReference type="RefSeq" id="XP_009021954.1">
    <property type="nucleotide sequence ID" value="XM_009023706.1"/>
</dbReference>
<dbReference type="EnsemblMetazoa" id="HelroT176231">
    <property type="protein sequence ID" value="HelroP176231"/>
    <property type="gene ID" value="HelroG176231"/>
</dbReference>
<dbReference type="SUPFAM" id="SSF50729">
    <property type="entry name" value="PH domain-like"/>
    <property type="match status" value="1"/>
</dbReference>
<reference evidence="4" key="3">
    <citation type="submission" date="2015-06" db="UniProtKB">
        <authorList>
            <consortium name="EnsemblMetazoa"/>
        </authorList>
    </citation>
    <scope>IDENTIFICATION</scope>
</reference>
<dbReference type="GeneID" id="20205764"/>
<dbReference type="PANTHER" id="PTHR11202:SF3">
    <property type="entry name" value="SPROUTY-RELATED PROTEIN WITH EVH-1 DOMAIN, ISOFORM C"/>
    <property type="match status" value="1"/>
</dbReference>
<feature type="region of interest" description="Disordered" evidence="1">
    <location>
        <begin position="547"/>
        <end position="609"/>
    </location>
</feature>
<dbReference type="Pfam" id="PF00568">
    <property type="entry name" value="WH1"/>
    <property type="match status" value="1"/>
</dbReference>
<evidence type="ECO:0000313" key="5">
    <source>
        <dbReference type="Proteomes" id="UP000015101"/>
    </source>
</evidence>
<dbReference type="EMBL" id="AMQM01005592">
    <property type="status" value="NOT_ANNOTATED_CDS"/>
    <property type="molecule type" value="Genomic_DNA"/>
</dbReference>
<dbReference type="KEGG" id="hro:HELRODRAFT_176231"/>
<dbReference type="InterPro" id="IPR007875">
    <property type="entry name" value="Sprouty"/>
</dbReference>
<dbReference type="OrthoDB" id="5786858at2759"/>
<evidence type="ECO:0000256" key="1">
    <source>
        <dbReference type="SAM" id="MobiDB-lite"/>
    </source>
</evidence>
<sequence length="748" mass="82846">MHMHFLGISGYRLLSYQSKITGKPHRKIVQVRAQVMRWDNSTGLWGQCGGGGLSRVYLFRVLGLLLLGKDPEQESKDQERVDTDQEKENKDSENDHQMNVDGAKVDVGLGLESGTTSADDPDLAPKKDVYANCEEGSSLSKDDSYSIQAYRIVDSAMLLNCNLTKDLDYQCANNSMLHHWVVDGQKFGLTFQSSSEAILFKEAVLRALAHLKLHDDLLRKGVEDVRHLMKPSFTEGHISSINKNFEKTQSGLSKDFSSSQDKNFDILRKRPYQQQLLQHKQPQHRQQQLLSNQRLSQHVSQVLKLQPQQIVPPPRLQTTVLSHPIKPRAITPPSSPTNFNVSSSSSSSPPIAPSRVPHGRRQPCNNPPVPPSSYQVAADVHRDVLVQGGATLSSYRHPAHLPYHLETLASISAIQVPSLLPSSSATSTAASIATSTIPFSSPLVAVTSKTSTIANEYIPSPQQRHQQVEQKLSNFCYTSNDQQQISTTPNPNFMTTDESVMIESTFRRGSTLSAGESYVHFTKNNPCTATTKHDYSYPSLFSVQHNQPGWGRAHSNPRISSTTKPPLASRSMGNTSSSLSSSPQRHSSPHVLLPKRSKSKGKPRSTTVFRSKFTRATSSSMMLTFDTSNVPPHTPSAKTKCYYCQEYFSSKDFSGTICRDAPNKYINCIKKVTCFCCAETAIYHCARPNDGDDGNEQGGGSDERCKKNLIYALVCLFVPCLWCYPVLKSSHNCAVGCGFCRPKHKPTV</sequence>
<accession>T1FAB5</accession>
<dbReference type="CTD" id="20205764"/>
<reference evidence="5" key="1">
    <citation type="submission" date="2012-12" db="EMBL/GenBank/DDBJ databases">
        <authorList>
            <person name="Hellsten U."/>
            <person name="Grimwood J."/>
            <person name="Chapman J.A."/>
            <person name="Shapiro H."/>
            <person name="Aerts A."/>
            <person name="Otillar R.P."/>
            <person name="Terry A.Y."/>
            <person name="Boore J.L."/>
            <person name="Simakov O."/>
            <person name="Marletaz F."/>
            <person name="Cho S.-J."/>
            <person name="Edsinger-Gonzales E."/>
            <person name="Havlak P."/>
            <person name="Kuo D.-H."/>
            <person name="Larsson T."/>
            <person name="Lv J."/>
            <person name="Arendt D."/>
            <person name="Savage R."/>
            <person name="Osoegawa K."/>
            <person name="de Jong P."/>
            <person name="Lindberg D.R."/>
            <person name="Seaver E.C."/>
            <person name="Weisblat D.A."/>
            <person name="Putnam N.H."/>
            <person name="Grigoriev I.V."/>
            <person name="Rokhsar D.S."/>
        </authorList>
    </citation>
    <scope>NUCLEOTIDE SEQUENCE</scope>
</reference>
<evidence type="ECO:0000313" key="4">
    <source>
        <dbReference type="EnsemblMetazoa" id="HelroP176231"/>
    </source>
</evidence>
<reference evidence="3 5" key="2">
    <citation type="journal article" date="2013" name="Nature">
        <title>Insights into bilaterian evolution from three spiralian genomes.</title>
        <authorList>
            <person name="Simakov O."/>
            <person name="Marletaz F."/>
            <person name="Cho S.J."/>
            <person name="Edsinger-Gonzales E."/>
            <person name="Havlak P."/>
            <person name="Hellsten U."/>
            <person name="Kuo D.H."/>
            <person name="Larsson T."/>
            <person name="Lv J."/>
            <person name="Arendt D."/>
            <person name="Savage R."/>
            <person name="Osoegawa K."/>
            <person name="de Jong P."/>
            <person name="Grimwood J."/>
            <person name="Chapman J.A."/>
            <person name="Shapiro H."/>
            <person name="Aerts A."/>
            <person name="Otillar R.P."/>
            <person name="Terry A.Y."/>
            <person name="Boore J.L."/>
            <person name="Grigoriev I.V."/>
            <person name="Lindberg D.R."/>
            <person name="Seaver E.C."/>
            <person name="Weisblat D.A."/>
            <person name="Putnam N.H."/>
            <person name="Rokhsar D.S."/>
        </authorList>
    </citation>
    <scope>NUCLEOTIDE SEQUENCE</scope>
</reference>
<dbReference type="Proteomes" id="UP000015101">
    <property type="component" value="Unassembled WGS sequence"/>
</dbReference>
<proteinExistence type="predicted"/>
<name>T1FAB5_HELRO</name>
<dbReference type="AlphaFoldDB" id="T1FAB5"/>
<dbReference type="eggNOG" id="KOG4590">
    <property type="taxonomic scope" value="Eukaryota"/>
</dbReference>
<dbReference type="InterPro" id="IPR000697">
    <property type="entry name" value="WH1/EVH1_dom"/>
</dbReference>
<dbReference type="PANTHER" id="PTHR11202">
    <property type="entry name" value="SPROUTY-RELATED, EVH1 DOMAIN-CONTAINING PROTEIN FAMILY MEMBER"/>
    <property type="match status" value="1"/>
</dbReference>
<feature type="compositionally biased region" description="Low complexity" evidence="1">
    <location>
        <begin position="336"/>
        <end position="356"/>
    </location>
</feature>
<feature type="compositionally biased region" description="Basic residues" evidence="1">
    <location>
        <begin position="593"/>
        <end position="603"/>
    </location>
</feature>
<dbReference type="PROSITE" id="PS50229">
    <property type="entry name" value="WH1"/>
    <property type="match status" value="1"/>
</dbReference>
<dbReference type="STRING" id="6412.T1FAB5"/>
<organism evidence="4 5">
    <name type="scientific">Helobdella robusta</name>
    <name type="common">Californian leech</name>
    <dbReference type="NCBI Taxonomy" id="6412"/>
    <lineage>
        <taxon>Eukaryota</taxon>
        <taxon>Metazoa</taxon>
        <taxon>Spiralia</taxon>
        <taxon>Lophotrochozoa</taxon>
        <taxon>Annelida</taxon>
        <taxon>Clitellata</taxon>
        <taxon>Hirudinea</taxon>
        <taxon>Rhynchobdellida</taxon>
        <taxon>Glossiphoniidae</taxon>
        <taxon>Helobdella</taxon>
    </lineage>
</organism>
<dbReference type="HOGENOM" id="CLU_371852_0_0_1"/>
<feature type="region of interest" description="Disordered" evidence="1">
    <location>
        <begin position="326"/>
        <end position="373"/>
    </location>
</feature>
<evidence type="ECO:0000259" key="2">
    <source>
        <dbReference type="PROSITE" id="PS50229"/>
    </source>
</evidence>
<dbReference type="GO" id="GO:0019901">
    <property type="term" value="F:protein kinase binding"/>
    <property type="evidence" value="ECO:0000318"/>
    <property type="project" value="GO_Central"/>
</dbReference>
<dbReference type="InterPro" id="IPR011993">
    <property type="entry name" value="PH-like_dom_sf"/>
</dbReference>
<keyword evidence="5" id="KW-1185">Reference proteome</keyword>
<protein>
    <recommendedName>
        <fullName evidence="2">WH1 domain-containing protein</fullName>
    </recommendedName>
</protein>
<dbReference type="Gene3D" id="2.30.29.30">
    <property type="entry name" value="Pleckstrin-homology domain (PH domain)/Phosphotyrosine-binding domain (PTB)"/>
    <property type="match status" value="1"/>
</dbReference>
<gene>
    <name evidence="4" type="primary">20205764</name>
    <name evidence="3" type="ORF">HELRODRAFT_176231</name>
</gene>
<dbReference type="Pfam" id="PF05210">
    <property type="entry name" value="Sprouty"/>
    <property type="match status" value="1"/>
</dbReference>
<dbReference type="InParanoid" id="T1FAB5"/>
<feature type="region of interest" description="Disordered" evidence="1">
    <location>
        <begin position="72"/>
        <end position="99"/>
    </location>
</feature>
<feature type="compositionally biased region" description="Low complexity" evidence="1">
    <location>
        <begin position="569"/>
        <end position="586"/>
    </location>
</feature>
<dbReference type="GO" id="GO:0005886">
    <property type="term" value="C:plasma membrane"/>
    <property type="evidence" value="ECO:0000318"/>
    <property type="project" value="GO_Central"/>
</dbReference>